<dbReference type="Proteomes" id="UP000284706">
    <property type="component" value="Unassembled WGS sequence"/>
</dbReference>
<dbReference type="AlphaFoldDB" id="A0A409WSV4"/>
<protein>
    <submittedName>
        <fullName evidence="1">Uncharacterized protein</fullName>
    </submittedName>
</protein>
<accession>A0A409WSV4</accession>
<dbReference type="EMBL" id="NHYE01004850">
    <property type="protein sequence ID" value="PPQ81598.1"/>
    <property type="molecule type" value="Genomic_DNA"/>
</dbReference>
<sequence>MYRYSTTPIRQPFGNDMYLLVRVPRPEPCDVHSPHSKTIDRWIDSAKYHVHDPTQDEGVPYRSLDYLLWEDHVECTLKVVKKEEKVEGPFKDPDAFALTLCVRIPPSAGFLAFYQHSPMVTIDTYTGMSTDRQAPHWIGTVGNELKFWQQRCLMIELLLHFLDAFPQCSRVPHKVQAWCQGVSVLAVGDLTSIRSRKVAVACSP</sequence>
<organism evidence="1 2">
    <name type="scientific">Gymnopilus dilepis</name>
    <dbReference type="NCBI Taxonomy" id="231916"/>
    <lineage>
        <taxon>Eukaryota</taxon>
        <taxon>Fungi</taxon>
        <taxon>Dikarya</taxon>
        <taxon>Basidiomycota</taxon>
        <taxon>Agaricomycotina</taxon>
        <taxon>Agaricomycetes</taxon>
        <taxon>Agaricomycetidae</taxon>
        <taxon>Agaricales</taxon>
        <taxon>Agaricineae</taxon>
        <taxon>Hymenogastraceae</taxon>
        <taxon>Gymnopilus</taxon>
    </lineage>
</organism>
<gene>
    <name evidence="1" type="ORF">CVT26_013573</name>
</gene>
<proteinExistence type="predicted"/>
<evidence type="ECO:0000313" key="1">
    <source>
        <dbReference type="EMBL" id="PPQ81598.1"/>
    </source>
</evidence>
<evidence type="ECO:0000313" key="2">
    <source>
        <dbReference type="Proteomes" id="UP000284706"/>
    </source>
</evidence>
<name>A0A409WSV4_9AGAR</name>
<keyword evidence="2" id="KW-1185">Reference proteome</keyword>
<comment type="caution">
    <text evidence="1">The sequence shown here is derived from an EMBL/GenBank/DDBJ whole genome shotgun (WGS) entry which is preliminary data.</text>
</comment>
<reference evidence="1 2" key="1">
    <citation type="journal article" date="2018" name="Evol. Lett.">
        <title>Horizontal gene cluster transfer increased hallucinogenic mushroom diversity.</title>
        <authorList>
            <person name="Reynolds H.T."/>
            <person name="Vijayakumar V."/>
            <person name="Gluck-Thaler E."/>
            <person name="Korotkin H.B."/>
            <person name="Matheny P.B."/>
            <person name="Slot J.C."/>
        </authorList>
    </citation>
    <scope>NUCLEOTIDE SEQUENCE [LARGE SCALE GENOMIC DNA]</scope>
    <source>
        <strain evidence="1 2">SRW20</strain>
    </source>
</reference>
<dbReference type="InParanoid" id="A0A409WSV4"/>